<dbReference type="Proteomes" id="UP000314294">
    <property type="component" value="Unassembled WGS sequence"/>
</dbReference>
<name>A0A4Z2FA37_9TELE</name>
<evidence type="ECO:0000313" key="1">
    <source>
        <dbReference type="EMBL" id="TNN38017.1"/>
    </source>
</evidence>
<sequence length="74" mass="8416">MLTVQEDNEDDLPRTSRNDLQLTGSILQRRSFVTEAIKAKEPIENLNGEHRTLPAYLAVSMRRAVHVLMDCGLH</sequence>
<keyword evidence="2" id="KW-1185">Reference proteome</keyword>
<gene>
    <name evidence="1" type="ORF">EYF80_051822</name>
</gene>
<proteinExistence type="predicted"/>
<accession>A0A4Z2FA37</accession>
<dbReference type="AlphaFoldDB" id="A0A4Z2FA37"/>
<reference evidence="1 2" key="1">
    <citation type="submission" date="2019-03" db="EMBL/GenBank/DDBJ databases">
        <title>First draft genome of Liparis tanakae, snailfish: a comprehensive survey of snailfish specific genes.</title>
        <authorList>
            <person name="Kim W."/>
            <person name="Song I."/>
            <person name="Jeong J.-H."/>
            <person name="Kim D."/>
            <person name="Kim S."/>
            <person name="Ryu S."/>
            <person name="Song J.Y."/>
            <person name="Lee S.K."/>
        </authorList>
    </citation>
    <scope>NUCLEOTIDE SEQUENCE [LARGE SCALE GENOMIC DNA]</scope>
    <source>
        <tissue evidence="1">Muscle</tissue>
    </source>
</reference>
<comment type="caution">
    <text evidence="1">The sequence shown here is derived from an EMBL/GenBank/DDBJ whole genome shotgun (WGS) entry which is preliminary data.</text>
</comment>
<organism evidence="1 2">
    <name type="scientific">Liparis tanakae</name>
    <name type="common">Tanaka's snailfish</name>
    <dbReference type="NCBI Taxonomy" id="230148"/>
    <lineage>
        <taxon>Eukaryota</taxon>
        <taxon>Metazoa</taxon>
        <taxon>Chordata</taxon>
        <taxon>Craniata</taxon>
        <taxon>Vertebrata</taxon>
        <taxon>Euteleostomi</taxon>
        <taxon>Actinopterygii</taxon>
        <taxon>Neopterygii</taxon>
        <taxon>Teleostei</taxon>
        <taxon>Neoteleostei</taxon>
        <taxon>Acanthomorphata</taxon>
        <taxon>Eupercaria</taxon>
        <taxon>Perciformes</taxon>
        <taxon>Cottioidei</taxon>
        <taxon>Cottales</taxon>
        <taxon>Liparidae</taxon>
        <taxon>Liparis</taxon>
    </lineage>
</organism>
<dbReference type="EMBL" id="SRLO01001417">
    <property type="protein sequence ID" value="TNN38017.1"/>
    <property type="molecule type" value="Genomic_DNA"/>
</dbReference>
<evidence type="ECO:0000313" key="2">
    <source>
        <dbReference type="Proteomes" id="UP000314294"/>
    </source>
</evidence>
<protein>
    <submittedName>
        <fullName evidence="1">Uncharacterized protein</fullName>
    </submittedName>
</protein>